<keyword evidence="3" id="KW-1185">Reference proteome</keyword>
<gene>
    <name evidence="2" type="ORF">DFP98_11860</name>
</gene>
<dbReference type="InterPro" id="IPR036237">
    <property type="entry name" value="Xyl_isomerase-like_sf"/>
</dbReference>
<dbReference type="EMBL" id="QRDZ01000018">
    <property type="protein sequence ID" value="RED66439.1"/>
    <property type="molecule type" value="Genomic_DNA"/>
</dbReference>
<dbReference type="SUPFAM" id="SSF51658">
    <property type="entry name" value="Xylose isomerase-like"/>
    <property type="match status" value="1"/>
</dbReference>
<dbReference type="Gene3D" id="3.20.20.150">
    <property type="entry name" value="Divalent-metal-dependent TIM barrel enzymes"/>
    <property type="match status" value="1"/>
</dbReference>
<evidence type="ECO:0000259" key="1">
    <source>
        <dbReference type="Pfam" id="PF01261"/>
    </source>
</evidence>
<dbReference type="InterPro" id="IPR013022">
    <property type="entry name" value="Xyl_isomerase-like_TIM-brl"/>
</dbReference>
<dbReference type="PANTHER" id="PTHR12110">
    <property type="entry name" value="HYDROXYPYRUVATE ISOMERASE"/>
    <property type="match status" value="1"/>
</dbReference>
<dbReference type="OrthoDB" id="9807003at2"/>
<organism evidence="2 3">
    <name type="scientific">Cohnella phaseoli</name>
    <dbReference type="NCBI Taxonomy" id="456490"/>
    <lineage>
        <taxon>Bacteria</taxon>
        <taxon>Bacillati</taxon>
        <taxon>Bacillota</taxon>
        <taxon>Bacilli</taxon>
        <taxon>Bacillales</taxon>
        <taxon>Paenibacillaceae</taxon>
        <taxon>Cohnella</taxon>
    </lineage>
</organism>
<evidence type="ECO:0000313" key="3">
    <source>
        <dbReference type="Proteomes" id="UP000256977"/>
    </source>
</evidence>
<protein>
    <submittedName>
        <fullName evidence="2">D-erythrulose 1-phosphate dehydrogenase</fullName>
    </submittedName>
</protein>
<proteinExistence type="predicted"/>
<dbReference type="RefSeq" id="WP_116062674.1">
    <property type="nucleotide sequence ID" value="NZ_QRDZ01000018.1"/>
</dbReference>
<feature type="domain" description="Xylose isomerase-like TIM barrel" evidence="1">
    <location>
        <begin position="29"/>
        <end position="287"/>
    </location>
</feature>
<evidence type="ECO:0000313" key="2">
    <source>
        <dbReference type="EMBL" id="RED66439.1"/>
    </source>
</evidence>
<reference evidence="2 3" key="1">
    <citation type="submission" date="2018-07" db="EMBL/GenBank/DDBJ databases">
        <title>Genomic Encyclopedia of Type Strains, Phase III (KMG-III): the genomes of soil and plant-associated and newly described type strains.</title>
        <authorList>
            <person name="Whitman W."/>
        </authorList>
    </citation>
    <scope>NUCLEOTIDE SEQUENCE [LARGE SCALE GENOMIC DNA]</scope>
    <source>
        <strain evidence="2 3">CECT 7287</strain>
    </source>
</reference>
<dbReference type="AlphaFoldDB" id="A0A3D9IY51"/>
<dbReference type="PANTHER" id="PTHR12110:SF53">
    <property type="entry name" value="BLR5974 PROTEIN"/>
    <property type="match status" value="1"/>
</dbReference>
<accession>A0A3D9IY51</accession>
<sequence length="300" mass="34944">MPAKLKLGMNLGFAINKYVEPEVWSRLVAEEMGVRNVQLVADLLNVFLPDDYVLRQVERINASTQRYGLNVTSTFTSAFTRVNHFMHPDAEARRIWLEWFKKFAKASAALGARSTGSHFGILTFTDFDDVKRREFVIEEALKLWKELSWYCRDLGMDYLTFEPMSIPREMANTVEDTKELLERLNDGAGLPFKVCLDVGHAPHPDDRDPYRWVRELGRVSPIIHIQQTELNHSRHWPFTEEYNALGIIHGEKLLEAIEQSGAEEAELVFELSHREAWSTEFRIVQDHKESVDYWRQFVKD</sequence>
<comment type="caution">
    <text evidence="2">The sequence shown here is derived from an EMBL/GenBank/DDBJ whole genome shotgun (WGS) entry which is preliminary data.</text>
</comment>
<name>A0A3D9IY51_9BACL</name>
<dbReference type="Pfam" id="PF01261">
    <property type="entry name" value="AP_endonuc_2"/>
    <property type="match status" value="1"/>
</dbReference>
<dbReference type="Proteomes" id="UP000256977">
    <property type="component" value="Unassembled WGS sequence"/>
</dbReference>
<dbReference type="InterPro" id="IPR050312">
    <property type="entry name" value="IolE/XylAMocC-like"/>
</dbReference>